<dbReference type="SUPFAM" id="SSF56219">
    <property type="entry name" value="DNase I-like"/>
    <property type="match status" value="1"/>
</dbReference>
<comment type="caution">
    <text evidence="2">The sequence shown here is derived from an EMBL/GenBank/DDBJ whole genome shotgun (WGS) entry which is preliminary data.</text>
</comment>
<protein>
    <recommendedName>
        <fullName evidence="1">Endonuclease/exonuclease/phosphatase domain-containing protein</fullName>
    </recommendedName>
</protein>
<dbReference type="InterPro" id="IPR036691">
    <property type="entry name" value="Endo/exonu/phosph_ase_sf"/>
</dbReference>
<dbReference type="AlphaFoldDB" id="A0A8T0RK68"/>
<evidence type="ECO:0000313" key="3">
    <source>
        <dbReference type="Proteomes" id="UP000823388"/>
    </source>
</evidence>
<dbReference type="Pfam" id="PF03372">
    <property type="entry name" value="Exo_endo_phos"/>
    <property type="match status" value="1"/>
</dbReference>
<reference evidence="2" key="1">
    <citation type="submission" date="2020-05" db="EMBL/GenBank/DDBJ databases">
        <title>WGS assembly of Panicum virgatum.</title>
        <authorList>
            <person name="Lovell J.T."/>
            <person name="Jenkins J."/>
            <person name="Shu S."/>
            <person name="Juenger T.E."/>
            <person name="Schmutz J."/>
        </authorList>
    </citation>
    <scope>NUCLEOTIDE SEQUENCE</scope>
    <source>
        <strain evidence="2">AP13</strain>
    </source>
</reference>
<accession>A0A8T0RK68</accession>
<feature type="domain" description="Endonuclease/exonuclease/phosphatase" evidence="1">
    <location>
        <begin position="4"/>
        <end position="225"/>
    </location>
</feature>
<proteinExistence type="predicted"/>
<dbReference type="Gene3D" id="3.60.10.10">
    <property type="entry name" value="Endonuclease/exonuclease/phosphatase"/>
    <property type="match status" value="1"/>
</dbReference>
<dbReference type="EMBL" id="CM029047">
    <property type="protein sequence ID" value="KAG2584999.1"/>
    <property type="molecule type" value="Genomic_DNA"/>
</dbReference>
<dbReference type="InterPro" id="IPR005135">
    <property type="entry name" value="Endo/exonuclease/phosphatase"/>
</dbReference>
<keyword evidence="3" id="KW-1185">Reference proteome</keyword>
<dbReference type="PANTHER" id="PTHR35218">
    <property type="entry name" value="RNASE H DOMAIN-CONTAINING PROTEIN"/>
    <property type="match status" value="1"/>
</dbReference>
<sequence>MSCLSWNCCGIGNAATVKELHDLTRRVAPSVLCILETQVHKARVEQLKGTLGFDRAFAVSSTGRSGGLGIFWNSNNIQIDILPYSQYHIDAIVKEGDSEPWRRTCVYGEAQVQERHKTWSLLKFIKSSSHLPWACVGDFNEVLHQSEHVGVQEHRFSQMAGFREMVDVCGFCDLGFEGRNWTFEKRVTGGSFCRVRLDRGLATDDWCSRFPNASVRHLTAAASDHQPILLC</sequence>
<dbReference type="PANTHER" id="PTHR35218:SF11">
    <property type="entry name" value="ENDONUCLEASE_EXONUCLEASE_PHOSPHATASE DOMAIN-CONTAINING PROTEIN"/>
    <property type="match status" value="1"/>
</dbReference>
<dbReference type="GO" id="GO:0003824">
    <property type="term" value="F:catalytic activity"/>
    <property type="evidence" value="ECO:0007669"/>
    <property type="project" value="InterPro"/>
</dbReference>
<gene>
    <name evidence="2" type="ORF">PVAP13_6KG361706</name>
</gene>
<dbReference type="Proteomes" id="UP000823388">
    <property type="component" value="Chromosome 6K"/>
</dbReference>
<name>A0A8T0RK68_PANVG</name>
<evidence type="ECO:0000313" key="2">
    <source>
        <dbReference type="EMBL" id="KAG2584999.1"/>
    </source>
</evidence>
<evidence type="ECO:0000259" key="1">
    <source>
        <dbReference type="Pfam" id="PF03372"/>
    </source>
</evidence>
<organism evidence="2 3">
    <name type="scientific">Panicum virgatum</name>
    <name type="common">Blackwell switchgrass</name>
    <dbReference type="NCBI Taxonomy" id="38727"/>
    <lineage>
        <taxon>Eukaryota</taxon>
        <taxon>Viridiplantae</taxon>
        <taxon>Streptophyta</taxon>
        <taxon>Embryophyta</taxon>
        <taxon>Tracheophyta</taxon>
        <taxon>Spermatophyta</taxon>
        <taxon>Magnoliopsida</taxon>
        <taxon>Liliopsida</taxon>
        <taxon>Poales</taxon>
        <taxon>Poaceae</taxon>
        <taxon>PACMAD clade</taxon>
        <taxon>Panicoideae</taxon>
        <taxon>Panicodae</taxon>
        <taxon>Paniceae</taxon>
        <taxon>Panicinae</taxon>
        <taxon>Panicum</taxon>
        <taxon>Panicum sect. Hiantes</taxon>
    </lineage>
</organism>